<keyword evidence="1" id="KW-1133">Transmembrane helix</keyword>
<evidence type="ECO:0000313" key="4">
    <source>
        <dbReference type="Proteomes" id="UP001230156"/>
    </source>
</evidence>
<comment type="caution">
    <text evidence="3">The sequence shown here is derived from an EMBL/GenBank/DDBJ whole genome shotgun (WGS) entry which is preliminary data.</text>
</comment>
<dbReference type="Pfam" id="PF08242">
    <property type="entry name" value="Methyltransf_12"/>
    <property type="match status" value="1"/>
</dbReference>
<feature type="transmembrane region" description="Helical" evidence="1">
    <location>
        <begin position="136"/>
        <end position="154"/>
    </location>
</feature>
<keyword evidence="1" id="KW-0472">Membrane</keyword>
<dbReference type="EMBL" id="JAUYVI010000002">
    <property type="protein sequence ID" value="MDQ7247040.1"/>
    <property type="molecule type" value="Genomic_DNA"/>
</dbReference>
<gene>
    <name evidence="3" type="ORF">Q8A70_05160</name>
</gene>
<feature type="transmembrane region" description="Helical" evidence="1">
    <location>
        <begin position="41"/>
        <end position="58"/>
    </location>
</feature>
<dbReference type="InterPro" id="IPR029063">
    <property type="entry name" value="SAM-dependent_MTases_sf"/>
</dbReference>
<sequence>MKRTDFFPNPSITIELMTVVVVVTSAITTMVLWSAATSDNWYLDHINAFIAALMALLSGHRLYLGVKPRLARLAWIAVFVLFLSIAILSPFDGAMDHIETALGIEDLDDLCLWFVLPCALMVALRSERVSALPFQLLLGGFLAQTASTALDLLDDNLMPIGRITIGELVDFSEFVYLQLYFVGLTLFMASLYMKMWPSGAARPSGLARSLAKRGAGLVRYRVWRLRHPDGSHGDYYAERIAQRLDRGQGHATLGLQERKRTADSTRGAGGGDLDIWQRGSGTFQFLRAYGLDPLHKVVDYGCGSLRIGMHFIDHLAPKRYWGVDVTRRFFEDGLRLLDERLVAEKAPRLEVISEPTLQAIQDWRPDWVFSVSVLMHVPPAEIETFLRKITELLAPGARAVILFDRTEQNAQTAPMSWTYSEAFLCEAVRRIDPAFEISFRFFEPAGYVGRKPISRLGMEIIAPDPVR</sequence>
<feature type="transmembrane region" description="Helical" evidence="1">
    <location>
        <begin position="12"/>
        <end position="35"/>
    </location>
</feature>
<dbReference type="RefSeq" id="WP_379954450.1">
    <property type="nucleotide sequence ID" value="NZ_JAUYVI010000002.1"/>
</dbReference>
<dbReference type="InterPro" id="IPR013217">
    <property type="entry name" value="Methyltransf_12"/>
</dbReference>
<keyword evidence="3" id="KW-0808">Transferase</keyword>
<dbReference type="Gene3D" id="3.40.50.150">
    <property type="entry name" value="Vaccinia Virus protein VP39"/>
    <property type="match status" value="1"/>
</dbReference>
<keyword evidence="4" id="KW-1185">Reference proteome</keyword>
<dbReference type="GO" id="GO:0008168">
    <property type="term" value="F:methyltransferase activity"/>
    <property type="evidence" value="ECO:0007669"/>
    <property type="project" value="UniProtKB-KW"/>
</dbReference>
<reference evidence="4" key="1">
    <citation type="submission" date="2023-08" db="EMBL/GenBank/DDBJ databases">
        <title>Rhodospirillaceae gen. nov., a novel taxon isolated from the Yangtze River Yuezi River estuary sludge.</title>
        <authorList>
            <person name="Ruan L."/>
        </authorList>
    </citation>
    <scope>NUCLEOTIDE SEQUENCE [LARGE SCALE GENOMIC DNA]</scope>
    <source>
        <strain evidence="4">R-7</strain>
    </source>
</reference>
<evidence type="ECO:0000259" key="2">
    <source>
        <dbReference type="Pfam" id="PF08242"/>
    </source>
</evidence>
<evidence type="ECO:0000313" key="3">
    <source>
        <dbReference type="EMBL" id="MDQ7247040.1"/>
    </source>
</evidence>
<dbReference type="EC" id="2.1.-.-" evidence="3"/>
<dbReference type="GO" id="GO:0032259">
    <property type="term" value="P:methylation"/>
    <property type="evidence" value="ECO:0007669"/>
    <property type="project" value="UniProtKB-KW"/>
</dbReference>
<evidence type="ECO:0000256" key="1">
    <source>
        <dbReference type="SAM" id="Phobius"/>
    </source>
</evidence>
<feature type="transmembrane region" description="Helical" evidence="1">
    <location>
        <begin position="174"/>
        <end position="193"/>
    </location>
</feature>
<dbReference type="SUPFAM" id="SSF53335">
    <property type="entry name" value="S-adenosyl-L-methionine-dependent methyltransferases"/>
    <property type="match status" value="1"/>
</dbReference>
<keyword evidence="3" id="KW-0489">Methyltransferase</keyword>
<feature type="domain" description="Methyltransferase type 12" evidence="2">
    <location>
        <begin position="299"/>
        <end position="398"/>
    </location>
</feature>
<dbReference type="CDD" id="cd02440">
    <property type="entry name" value="AdoMet_MTases"/>
    <property type="match status" value="1"/>
</dbReference>
<name>A0ABU0YH41_9PROT</name>
<protein>
    <submittedName>
        <fullName evidence="3">Class I SAM-dependent methyltransferase</fullName>
        <ecNumber evidence="3">2.1.-.-</ecNumber>
    </submittedName>
</protein>
<keyword evidence="1" id="KW-0812">Transmembrane</keyword>
<dbReference type="Proteomes" id="UP001230156">
    <property type="component" value="Unassembled WGS sequence"/>
</dbReference>
<feature type="transmembrane region" description="Helical" evidence="1">
    <location>
        <begin position="70"/>
        <end position="87"/>
    </location>
</feature>
<accession>A0ABU0YH41</accession>
<proteinExistence type="predicted"/>
<organism evidence="3 4">
    <name type="scientific">Dongia sedimenti</name>
    <dbReference type="NCBI Taxonomy" id="3064282"/>
    <lineage>
        <taxon>Bacteria</taxon>
        <taxon>Pseudomonadati</taxon>
        <taxon>Pseudomonadota</taxon>
        <taxon>Alphaproteobacteria</taxon>
        <taxon>Rhodospirillales</taxon>
        <taxon>Dongiaceae</taxon>
        <taxon>Dongia</taxon>
    </lineage>
</organism>